<proteinExistence type="predicted"/>
<keyword evidence="3" id="KW-0732">Signal</keyword>
<name>A0ABV9TZ21_9ACTN</name>
<dbReference type="InterPro" id="IPR046112">
    <property type="entry name" value="DUF6049"/>
</dbReference>
<sequence>MAALAALVPCLLTSIAPGAFALPSPEAGGAAATGARTAAGTLATEPLSPDLPGSPNLPGSPGLPGSPEGAATPDKAQQGKVTLALSSVSPKAAEASGKLAKVRITGTVTNRSGHEQTGLTVRMRYNGTPLTSRAQLERYAAGQPSQLLAGVGKKFVQLTKAAAPNGTQSFALGANTADIGMRRFGVYPVGVEVVNSAQEVVAGVITFVTFSPKPGDVKPIKVGWVWPLIDRQHRTAGDVFTDDDLNTQLGKDGRLDGLVSAAAATKTPVTWAIDPALLDDARQMASGAYQVQGLRDDKAVRKPKSAAADAWLKSLKQGMKGDPYFALPYADPDVIALVRNDQNNQIALAYRNSQVATDVLGAQPSTPMAWPPLGVAGPSTLKQLVKYGRVGTGPILMSSANAFGGGQNGYTPNAVTTAEIDNRQHTVLTYDDKIADVLDQDTRSPGRKVLAEQRFLAETAMITAEQPQTPNRTLVVAPGRHWNPPADLAQGLLNDTASVPWLKASTLDQIARTPAQQRPQQPYPDEFQGYELGPGYLDQVHRIQQEANSFASIVVNSPSPVYERAVLRLESVSWRGRPSTAYAARRRVSAELGKDTGRVRVVSVQTALAGNSGMVHITVANDLPDQTVRVTVNVSSENSAKLQIGKLEGRSPIDLRPGDKVTRNLPVTANGNGRFRLLVQLASADGDDYGDPHVITVRTTGYGRTSLLITGGALAVLFVGVGVRAMRARRRRKAEAAGDGRTGTEPATGAPGTYYPGAEPLVAGDSGLPEPGPGAGGPPGAAAGAAPHAGPGSGAGSADASAGSASGPSAAPPASAGRGSGTASGVQAGPGPSGASGASAGADASAGVPAGSPGSGYPMGPASDAARSEHGAGTGAGAGSSGRAAGGHASGNGTGPTPLPGNDSRATVRDSWSSGRAEPSSRAGTAADGPDAGSGPSGSGRSGRSAGADEWTEAGGWFGARSRHGSGNGSAPGNGSGSGSESASGPEPESGGGSGDAGDGPPSDGDERRR</sequence>
<keyword evidence="2" id="KW-1133">Transmembrane helix</keyword>
<gene>
    <name evidence="4" type="ORF">ACFPCY_15775</name>
</gene>
<feature type="signal peptide" evidence="3">
    <location>
        <begin position="1"/>
        <end position="21"/>
    </location>
</feature>
<feature type="compositionally biased region" description="Gly residues" evidence="1">
    <location>
        <begin position="966"/>
        <end position="978"/>
    </location>
</feature>
<reference evidence="5" key="1">
    <citation type="journal article" date="2019" name="Int. J. Syst. Evol. Microbiol.">
        <title>The Global Catalogue of Microorganisms (GCM) 10K type strain sequencing project: providing services to taxonomists for standard genome sequencing and annotation.</title>
        <authorList>
            <consortium name="The Broad Institute Genomics Platform"/>
            <consortium name="The Broad Institute Genome Sequencing Center for Infectious Disease"/>
            <person name="Wu L."/>
            <person name="Ma J."/>
        </authorList>
    </citation>
    <scope>NUCLEOTIDE SEQUENCE [LARGE SCALE GENOMIC DNA]</scope>
    <source>
        <strain evidence="5">KLKA75</strain>
    </source>
</reference>
<feature type="transmembrane region" description="Helical" evidence="2">
    <location>
        <begin position="702"/>
        <end position="723"/>
    </location>
</feature>
<feature type="compositionally biased region" description="Gly residues" evidence="1">
    <location>
        <begin position="872"/>
        <end position="894"/>
    </location>
</feature>
<feature type="compositionally biased region" description="Low complexity" evidence="1">
    <location>
        <begin position="979"/>
        <end position="989"/>
    </location>
</feature>
<accession>A0ABV9TZ21</accession>
<keyword evidence="2" id="KW-0472">Membrane</keyword>
<feature type="compositionally biased region" description="Low complexity" evidence="1">
    <location>
        <begin position="780"/>
        <end position="856"/>
    </location>
</feature>
<feature type="region of interest" description="Disordered" evidence="1">
    <location>
        <begin position="43"/>
        <end position="79"/>
    </location>
</feature>
<evidence type="ECO:0000313" key="4">
    <source>
        <dbReference type="EMBL" id="MFC4908786.1"/>
    </source>
</evidence>
<evidence type="ECO:0000256" key="2">
    <source>
        <dbReference type="SAM" id="Phobius"/>
    </source>
</evidence>
<comment type="caution">
    <text evidence="4">The sequence shown here is derived from an EMBL/GenBank/DDBJ whole genome shotgun (WGS) entry which is preliminary data.</text>
</comment>
<feature type="compositionally biased region" description="Low complexity" evidence="1">
    <location>
        <begin position="43"/>
        <end position="67"/>
    </location>
</feature>
<feature type="compositionally biased region" description="Low complexity" evidence="1">
    <location>
        <begin position="737"/>
        <end position="753"/>
    </location>
</feature>
<keyword evidence="2" id="KW-0812">Transmembrane</keyword>
<evidence type="ECO:0000256" key="3">
    <source>
        <dbReference type="SAM" id="SignalP"/>
    </source>
</evidence>
<dbReference type="Pfam" id="PF19516">
    <property type="entry name" value="DUF6049"/>
    <property type="match status" value="1"/>
</dbReference>
<evidence type="ECO:0000256" key="1">
    <source>
        <dbReference type="SAM" id="MobiDB-lite"/>
    </source>
</evidence>
<protein>
    <submittedName>
        <fullName evidence="4">DUF6049 family protein</fullName>
    </submittedName>
</protein>
<keyword evidence="5" id="KW-1185">Reference proteome</keyword>
<organism evidence="4 5">
    <name type="scientific">Actinomadura gamaensis</name>
    <dbReference type="NCBI Taxonomy" id="1763541"/>
    <lineage>
        <taxon>Bacteria</taxon>
        <taxon>Bacillati</taxon>
        <taxon>Actinomycetota</taxon>
        <taxon>Actinomycetes</taxon>
        <taxon>Streptosporangiales</taxon>
        <taxon>Thermomonosporaceae</taxon>
        <taxon>Actinomadura</taxon>
    </lineage>
</organism>
<feature type="compositionally biased region" description="Low complexity" evidence="1">
    <location>
        <begin position="922"/>
        <end position="934"/>
    </location>
</feature>
<evidence type="ECO:0000313" key="5">
    <source>
        <dbReference type="Proteomes" id="UP001595872"/>
    </source>
</evidence>
<feature type="region of interest" description="Disordered" evidence="1">
    <location>
        <begin position="731"/>
        <end position="1010"/>
    </location>
</feature>
<dbReference type="EMBL" id="JBHSIT010000004">
    <property type="protein sequence ID" value="MFC4908786.1"/>
    <property type="molecule type" value="Genomic_DNA"/>
</dbReference>
<dbReference type="Proteomes" id="UP001595872">
    <property type="component" value="Unassembled WGS sequence"/>
</dbReference>
<feature type="chain" id="PRO_5046006485" evidence="3">
    <location>
        <begin position="22"/>
        <end position="1010"/>
    </location>
</feature>